<evidence type="ECO:0000313" key="2">
    <source>
        <dbReference type="Proteomes" id="UP000078503"/>
    </source>
</evidence>
<reference evidence="1 2" key="1">
    <citation type="submission" date="2016-03" db="EMBL/GenBank/DDBJ databases">
        <title>Photobacterium proteolyticum sp. nov. a protease producing bacterium isolated from ocean sediments of Laizhou Bay.</title>
        <authorList>
            <person name="Li Y."/>
        </authorList>
    </citation>
    <scope>NUCLEOTIDE SEQUENCE [LARGE SCALE GENOMIC DNA]</scope>
    <source>
        <strain evidence="1 2">R-40508</strain>
    </source>
</reference>
<dbReference type="AlphaFoldDB" id="A0A178K7V8"/>
<protein>
    <submittedName>
        <fullName evidence="1">Uncharacterized protein</fullName>
    </submittedName>
</protein>
<dbReference type="EMBL" id="LVHF01000029">
    <property type="protein sequence ID" value="OAN13156.1"/>
    <property type="molecule type" value="Genomic_DNA"/>
</dbReference>
<dbReference type="OrthoDB" id="5826364at2"/>
<dbReference type="Proteomes" id="UP000078503">
    <property type="component" value="Unassembled WGS sequence"/>
</dbReference>
<keyword evidence="2" id="KW-1185">Reference proteome</keyword>
<name>A0A178K7V8_9GAMM</name>
<dbReference type="RefSeq" id="WP_068333309.1">
    <property type="nucleotide sequence ID" value="NZ_LVHF01000029.1"/>
</dbReference>
<proteinExistence type="predicted"/>
<organism evidence="1 2">
    <name type="scientific">Photobacterium jeanii</name>
    <dbReference type="NCBI Taxonomy" id="858640"/>
    <lineage>
        <taxon>Bacteria</taxon>
        <taxon>Pseudomonadati</taxon>
        <taxon>Pseudomonadota</taxon>
        <taxon>Gammaproteobacteria</taxon>
        <taxon>Vibrionales</taxon>
        <taxon>Vibrionaceae</taxon>
        <taxon>Photobacterium</taxon>
    </lineage>
</organism>
<comment type="caution">
    <text evidence="1">The sequence shown here is derived from an EMBL/GenBank/DDBJ whole genome shotgun (WGS) entry which is preliminary data.</text>
</comment>
<evidence type="ECO:0000313" key="1">
    <source>
        <dbReference type="EMBL" id="OAN13156.1"/>
    </source>
</evidence>
<accession>A0A178K7V8</accession>
<gene>
    <name evidence="1" type="ORF">A3K86_15970</name>
</gene>
<sequence length="95" mass="11216">MDSSDHDGIKRDISVTVTDIFDSFEEENNRLPTMEEFRTIFSHKAEQYIGPMDELSVEGIHHTTDKHQLREQKLWRAVNELESEQRCLRSESDYS</sequence>